<proteinExistence type="predicted"/>
<organism evidence="1 2">
    <name type="scientific">Streptococcus suis D12</name>
    <dbReference type="NCBI Taxonomy" id="1004952"/>
    <lineage>
        <taxon>Bacteria</taxon>
        <taxon>Bacillati</taxon>
        <taxon>Bacillota</taxon>
        <taxon>Bacilli</taxon>
        <taxon>Lactobacillales</taxon>
        <taxon>Streptococcaceae</taxon>
        <taxon>Streptococcus</taxon>
    </lineage>
</organism>
<evidence type="ECO:0000313" key="1">
    <source>
        <dbReference type="EMBL" id="AER19529.1"/>
    </source>
</evidence>
<protein>
    <submittedName>
        <fullName evidence="1">Uncharacterized protein</fullName>
    </submittedName>
</protein>
<sequence length="43" mass="5024">MCEKLVIDFTALGMSKAVEYFVSVVFTICQTYISLRWKNVFEI</sequence>
<reference evidence="1 2" key="1">
    <citation type="journal article" date="2011" name="BMC Genomics">
        <title>Comparative Genomic Analysis of Streptococcus suis reveals significant genomic diversity among different serotypes.</title>
        <authorList>
            <person name="Zhang A."/>
            <person name="Yang M."/>
            <person name="Hu P."/>
            <person name="Wu J."/>
            <person name="Chen B."/>
            <person name="Hua Y."/>
            <person name="Yu J."/>
            <person name="Chen H."/>
            <person name="Xiao J."/>
            <person name="Jin M."/>
        </authorList>
    </citation>
    <scope>NUCLEOTIDE SEQUENCE [LARGE SCALE GENOMIC DNA]</scope>
    <source>
        <strain evidence="1">D12</strain>
    </source>
</reference>
<dbReference type="HOGENOM" id="CLU_3240451_0_0_9"/>
<dbReference type="PATRIC" id="fig|1004952.3.peg.1210"/>
<dbReference type="KEGG" id="ssk:SSUD12_1239"/>
<accession>G7SE60</accession>
<dbReference type="EMBL" id="CP002644">
    <property type="protein sequence ID" value="AER19529.1"/>
    <property type="molecule type" value="Genomic_DNA"/>
</dbReference>
<gene>
    <name evidence="1" type="ORF">SSUD12_1239</name>
</gene>
<dbReference type="AlphaFoldDB" id="G7SE60"/>
<name>G7SE60_STRSU</name>
<dbReference type="Proteomes" id="UP000008845">
    <property type="component" value="Chromosome"/>
</dbReference>
<evidence type="ECO:0000313" key="2">
    <source>
        <dbReference type="Proteomes" id="UP000008845"/>
    </source>
</evidence>